<keyword evidence="1" id="KW-0812">Transmembrane</keyword>
<sequence>MRITIKYLLVCFLLSLNLFFSYYIKLISFDTQRIINDINFLSSDNLKGRLAGSFENNIAGEFIKESFINSNLIPYKDSFHQSFQVDYPKLNSTTPTLEVLSKDNNIIKTYKYGLQYKEDFINFRTNRIKFSIKDTNITESSILVKTDNSKIVLFVPKNEDFNFRSSFIANSALDMYIMIAASTYKDILLELNKDNKINLSIPYEIQKTEVDNITALHKGIYSHKPSIIITAHFDHIGSDSLGNIYNGALDNASGTAFLMELSRYVSKLGSSDKDIIFVAFNAEEFGCLGSKAFVDRNYNDIKNSKIYNFDMIGSDKSIPLSLMGGKNDSEATNLIKNLSQSFRDRNISYNHSYEDSSDHEYFRKMGIEAVTFCQEDLERIHSTRDKSDFIGISSIKDTFSAFSKVLIKESYKENLYIYYNYPGLIISLLFSFLLTIFYLKAD</sequence>
<keyword evidence="1" id="KW-0472">Membrane</keyword>
<dbReference type="GO" id="GO:0008235">
    <property type="term" value="F:metalloexopeptidase activity"/>
    <property type="evidence" value="ECO:0007669"/>
    <property type="project" value="InterPro"/>
</dbReference>
<dbReference type="InterPro" id="IPR007484">
    <property type="entry name" value="Peptidase_M28"/>
</dbReference>
<dbReference type="EMBL" id="FQZO01000001">
    <property type="protein sequence ID" value="SHI46008.1"/>
    <property type="molecule type" value="Genomic_DNA"/>
</dbReference>
<dbReference type="Pfam" id="PF04389">
    <property type="entry name" value="Peptidase_M28"/>
    <property type="match status" value="1"/>
</dbReference>
<dbReference type="Proteomes" id="UP000184080">
    <property type="component" value="Unassembled WGS sequence"/>
</dbReference>
<evidence type="ECO:0000313" key="3">
    <source>
        <dbReference type="EMBL" id="SHI46008.1"/>
    </source>
</evidence>
<evidence type="ECO:0000313" key="4">
    <source>
        <dbReference type="Proteomes" id="UP000184080"/>
    </source>
</evidence>
<dbReference type="STRING" id="1121298.SAMN05444401_0700"/>
<dbReference type="InterPro" id="IPR045175">
    <property type="entry name" value="M28_fam"/>
</dbReference>
<evidence type="ECO:0000256" key="1">
    <source>
        <dbReference type="SAM" id="Phobius"/>
    </source>
</evidence>
<dbReference type="PANTHER" id="PTHR12147">
    <property type="entry name" value="METALLOPEPTIDASE M28 FAMILY MEMBER"/>
    <property type="match status" value="1"/>
</dbReference>
<feature type="transmembrane region" description="Helical" evidence="1">
    <location>
        <begin position="418"/>
        <end position="439"/>
    </location>
</feature>
<name>A0A1M6BBQ7_9CLOT</name>
<reference evidence="3 4" key="1">
    <citation type="submission" date="2016-11" db="EMBL/GenBank/DDBJ databases">
        <authorList>
            <person name="Jaros S."/>
            <person name="Januszkiewicz K."/>
            <person name="Wedrychowicz H."/>
        </authorList>
    </citation>
    <scope>NUCLEOTIDE SEQUENCE [LARGE SCALE GENOMIC DNA]</scope>
    <source>
        <strain evidence="3 4">DSM 21864</strain>
    </source>
</reference>
<dbReference type="SUPFAM" id="SSF53187">
    <property type="entry name" value="Zn-dependent exopeptidases"/>
    <property type="match status" value="1"/>
</dbReference>
<keyword evidence="1" id="KW-1133">Transmembrane helix</keyword>
<feature type="domain" description="Peptidase M28" evidence="2">
    <location>
        <begin position="214"/>
        <end position="402"/>
    </location>
</feature>
<dbReference type="GO" id="GO:0006508">
    <property type="term" value="P:proteolysis"/>
    <property type="evidence" value="ECO:0007669"/>
    <property type="project" value="InterPro"/>
</dbReference>
<organism evidence="3 4">
    <name type="scientific">Clostridium amylolyticum</name>
    <dbReference type="NCBI Taxonomy" id="1121298"/>
    <lineage>
        <taxon>Bacteria</taxon>
        <taxon>Bacillati</taxon>
        <taxon>Bacillota</taxon>
        <taxon>Clostridia</taxon>
        <taxon>Eubacteriales</taxon>
        <taxon>Clostridiaceae</taxon>
        <taxon>Clostridium</taxon>
    </lineage>
</organism>
<accession>A0A1M6BBQ7</accession>
<proteinExistence type="predicted"/>
<evidence type="ECO:0000259" key="2">
    <source>
        <dbReference type="Pfam" id="PF04389"/>
    </source>
</evidence>
<gene>
    <name evidence="3" type="ORF">SAMN05444401_0700</name>
</gene>
<dbReference type="RefSeq" id="WP_073003808.1">
    <property type="nucleotide sequence ID" value="NZ_FQZO01000001.1"/>
</dbReference>
<protein>
    <submittedName>
        <fullName evidence="3">Peptidase family M28</fullName>
    </submittedName>
</protein>
<dbReference type="AlphaFoldDB" id="A0A1M6BBQ7"/>
<dbReference type="Gene3D" id="3.40.630.10">
    <property type="entry name" value="Zn peptidases"/>
    <property type="match status" value="1"/>
</dbReference>
<keyword evidence="4" id="KW-1185">Reference proteome</keyword>
<dbReference type="PANTHER" id="PTHR12147:SF26">
    <property type="entry name" value="PEPTIDASE M28 DOMAIN-CONTAINING PROTEIN"/>
    <property type="match status" value="1"/>
</dbReference>